<dbReference type="EC" id="2.7.7.22" evidence="3"/>
<dbReference type="PANTHER" id="PTHR46390">
    <property type="entry name" value="MANNOSE-1-PHOSPHATE GUANYLYLTRANSFERASE"/>
    <property type="match status" value="1"/>
</dbReference>
<feature type="domain" description="MannoseP isomerase/GMP-like beta-helix" evidence="2">
    <location>
        <begin position="152"/>
        <end position="201"/>
    </location>
</feature>
<accession>A0A376TEF2</accession>
<keyword evidence="3" id="KW-0548">Nucleotidyltransferase</keyword>
<dbReference type="PANTHER" id="PTHR46390:SF1">
    <property type="entry name" value="MANNOSE-1-PHOSPHATE GUANYLYLTRANSFERASE"/>
    <property type="match status" value="1"/>
</dbReference>
<gene>
    <name evidence="3" type="primary">manC_2</name>
    <name evidence="3" type="ORF">NCTC8985_00430</name>
</gene>
<reference evidence="3 4" key="1">
    <citation type="submission" date="2018-06" db="EMBL/GenBank/DDBJ databases">
        <authorList>
            <consortium name="Pathogen Informatics"/>
            <person name="Doyle S."/>
        </authorList>
    </citation>
    <scope>NUCLEOTIDE SEQUENCE [LARGE SCALE GENOMIC DNA]</scope>
    <source>
        <strain evidence="3 4">NCTC8985</strain>
    </source>
</reference>
<dbReference type="EC" id="2.7.7.13" evidence="3"/>
<dbReference type="EMBL" id="UGCO01000001">
    <property type="protein sequence ID" value="STI75218.1"/>
    <property type="molecule type" value="Genomic_DNA"/>
</dbReference>
<dbReference type="GO" id="GO:0009298">
    <property type="term" value="P:GDP-mannose biosynthetic process"/>
    <property type="evidence" value="ECO:0007669"/>
    <property type="project" value="TreeGrafter"/>
</dbReference>
<dbReference type="Pfam" id="PF00483">
    <property type="entry name" value="NTP_transferase"/>
    <property type="match status" value="1"/>
</dbReference>
<organism evidence="3 4">
    <name type="scientific">Escherichia coli</name>
    <dbReference type="NCBI Taxonomy" id="562"/>
    <lineage>
        <taxon>Bacteria</taxon>
        <taxon>Pseudomonadati</taxon>
        <taxon>Pseudomonadota</taxon>
        <taxon>Gammaproteobacteria</taxon>
        <taxon>Enterobacterales</taxon>
        <taxon>Enterobacteriaceae</taxon>
        <taxon>Escherichia</taxon>
    </lineage>
</organism>
<proteinExistence type="predicted"/>
<name>A0A376TEF2_ECOLX</name>
<protein>
    <submittedName>
        <fullName evidence="3">Mannose-1-phosphate guanylyltransferase</fullName>
        <ecNumber evidence="3">2.7.7.13</ecNumber>
        <ecNumber evidence="3">2.7.7.22</ecNumber>
    </submittedName>
</protein>
<dbReference type="Gene3D" id="3.90.550.10">
    <property type="entry name" value="Spore Coat Polysaccharide Biosynthesis Protein SpsA, Chain A"/>
    <property type="match status" value="1"/>
</dbReference>
<keyword evidence="3" id="KW-0808">Transferase</keyword>
<dbReference type="GO" id="GO:0004475">
    <property type="term" value="F:mannose-1-phosphate guanylyltransferase (GTP) activity"/>
    <property type="evidence" value="ECO:0007669"/>
    <property type="project" value="UniProtKB-EC"/>
</dbReference>
<dbReference type="InterPro" id="IPR029044">
    <property type="entry name" value="Nucleotide-diphossugar_trans"/>
</dbReference>
<dbReference type="AlphaFoldDB" id="A0A376TEF2"/>
<dbReference type="InterPro" id="IPR005835">
    <property type="entry name" value="NTP_transferase_dom"/>
</dbReference>
<evidence type="ECO:0000259" key="1">
    <source>
        <dbReference type="Pfam" id="PF00483"/>
    </source>
</evidence>
<dbReference type="InterPro" id="IPR051161">
    <property type="entry name" value="Mannose-6P_isomerase_type2"/>
</dbReference>
<dbReference type="Pfam" id="PF22640">
    <property type="entry name" value="ManC_GMP_beta-helix"/>
    <property type="match status" value="1"/>
</dbReference>
<evidence type="ECO:0000313" key="3">
    <source>
        <dbReference type="EMBL" id="STI75218.1"/>
    </source>
</evidence>
<dbReference type="InterPro" id="IPR011051">
    <property type="entry name" value="RmlC_Cupin_sf"/>
</dbReference>
<dbReference type="InterPro" id="IPR054566">
    <property type="entry name" value="ManC/GMP-like_b-helix"/>
</dbReference>
<feature type="domain" description="Nucleotidyl transferase" evidence="1">
    <location>
        <begin position="2"/>
        <end position="145"/>
    </location>
</feature>
<sequence>MPDLPETGYGYIRRGEVSAGEQDTVAFEVAQFVENRIWKPPRPMWASGEYYWNSGMFLFRAGRYLEELKKYRPDILDACEKAMSAVDPDLDFIRVDEEAFLACPEESVDYAVMERTADAVVVPMDAGWSDVGSWSSLWEISAHTAEGNVCHGDVINHKTENSYVYAESGLVTTVGVKDLVVVQTKDAVLIADRNAVQDVKKWSSRSKPMVAMSIGVHREVYRPWANMTLSTRATATR</sequence>
<evidence type="ECO:0000259" key="2">
    <source>
        <dbReference type="Pfam" id="PF22640"/>
    </source>
</evidence>
<dbReference type="GO" id="GO:0008928">
    <property type="term" value="F:mannose-1-phosphate guanylyltransferase (GDP) activity"/>
    <property type="evidence" value="ECO:0007669"/>
    <property type="project" value="UniProtKB-EC"/>
</dbReference>
<dbReference type="Proteomes" id="UP000254405">
    <property type="component" value="Unassembled WGS sequence"/>
</dbReference>
<evidence type="ECO:0000313" key="4">
    <source>
        <dbReference type="Proteomes" id="UP000254405"/>
    </source>
</evidence>
<dbReference type="SUPFAM" id="SSF51182">
    <property type="entry name" value="RmlC-like cupins"/>
    <property type="match status" value="1"/>
</dbReference>